<reference evidence="5 6" key="1">
    <citation type="submission" date="2016-09" db="EMBL/GenBank/DDBJ databases">
        <title>Complete genome sequence of the Lysinibacillus sphaericus LMG 22257, a specie of Bacillus with ureolytic activity that can effectively biodeposit calcium carbonate.</title>
        <authorList>
            <person name="Yan W."/>
        </authorList>
    </citation>
    <scope>NUCLEOTIDE SEQUENCE [LARGE SCALE GENOMIC DNA]</scope>
    <source>
        <strain evidence="5 6">LMG 22257</strain>
    </source>
</reference>
<keyword evidence="1" id="KW-0547">Nucleotide-binding</keyword>
<evidence type="ECO:0000256" key="1">
    <source>
        <dbReference type="ARBA" id="ARBA00022741"/>
    </source>
</evidence>
<dbReference type="GO" id="GO:0008094">
    <property type="term" value="F:ATP-dependent activity, acting on DNA"/>
    <property type="evidence" value="ECO:0007669"/>
    <property type="project" value="TreeGrafter"/>
</dbReference>
<evidence type="ECO:0000259" key="4">
    <source>
        <dbReference type="PROSITE" id="PS51194"/>
    </source>
</evidence>
<dbReference type="KEGG" id="surl:BI350_09570"/>
<name>A0A1D8JGD7_9BACL</name>
<gene>
    <name evidence="5" type="ORF">BI350_09570</name>
</gene>
<dbReference type="Pfam" id="PF00271">
    <property type="entry name" value="Helicase_C"/>
    <property type="match status" value="1"/>
</dbReference>
<keyword evidence="3" id="KW-0067">ATP-binding</keyword>
<dbReference type="PANTHER" id="PTHR45626">
    <property type="entry name" value="TRANSCRIPTION TERMINATION FACTOR 2-RELATED"/>
    <property type="match status" value="1"/>
</dbReference>
<dbReference type="InterPro" id="IPR049730">
    <property type="entry name" value="SNF2/RAD54-like_C"/>
</dbReference>
<dbReference type="Gene3D" id="3.40.50.300">
    <property type="entry name" value="P-loop containing nucleotide triphosphate hydrolases"/>
    <property type="match status" value="1"/>
</dbReference>
<protein>
    <recommendedName>
        <fullName evidence="4">Helicase C-terminal domain-containing protein</fullName>
    </recommendedName>
</protein>
<dbReference type="EMBL" id="CP017560">
    <property type="protein sequence ID" value="AOV07753.1"/>
    <property type="molecule type" value="Genomic_DNA"/>
</dbReference>
<evidence type="ECO:0000313" key="5">
    <source>
        <dbReference type="EMBL" id="AOV07753.1"/>
    </source>
</evidence>
<keyword evidence="6" id="KW-1185">Reference proteome</keyword>
<dbReference type="CDD" id="cd18793">
    <property type="entry name" value="SF2_C_SNF"/>
    <property type="match status" value="1"/>
</dbReference>
<sequence>MNKNVTNEQLVSAGQLMLMRRAAWLGGTPEKSPKLQKLLDICEEAHENGHKVLVFSFFRDVIRTVQSHLDGRTFEAITGDVPNHRRQEIIDEFTKAKPGSVLLSQITAGGVGLNIQAANVVILCEPQWKPSIEEQAISRAYRMGQSRNVVVYRLLTENSIDASMLELLGQKAGLFDLYARESEVGSLALNEYEDGDDESVKMKVLQLEKGRLKSMTG</sequence>
<dbReference type="Proteomes" id="UP000185746">
    <property type="component" value="Chromosome"/>
</dbReference>
<dbReference type="GO" id="GO:0005524">
    <property type="term" value="F:ATP binding"/>
    <property type="evidence" value="ECO:0007669"/>
    <property type="project" value="UniProtKB-KW"/>
</dbReference>
<evidence type="ECO:0000256" key="3">
    <source>
        <dbReference type="ARBA" id="ARBA00022840"/>
    </source>
</evidence>
<dbReference type="GO" id="GO:0006281">
    <property type="term" value="P:DNA repair"/>
    <property type="evidence" value="ECO:0007669"/>
    <property type="project" value="TreeGrafter"/>
</dbReference>
<dbReference type="GO" id="GO:0016787">
    <property type="term" value="F:hydrolase activity"/>
    <property type="evidence" value="ECO:0007669"/>
    <property type="project" value="UniProtKB-KW"/>
</dbReference>
<dbReference type="SMART" id="SM00490">
    <property type="entry name" value="HELICc"/>
    <property type="match status" value="1"/>
</dbReference>
<dbReference type="InterPro" id="IPR001650">
    <property type="entry name" value="Helicase_C-like"/>
</dbReference>
<proteinExistence type="predicted"/>
<evidence type="ECO:0000313" key="6">
    <source>
        <dbReference type="Proteomes" id="UP000185746"/>
    </source>
</evidence>
<dbReference type="RefSeq" id="WP_075527894.1">
    <property type="nucleotide sequence ID" value="NZ_CP017560.1"/>
</dbReference>
<feature type="domain" description="Helicase C-terminal" evidence="4">
    <location>
        <begin position="34"/>
        <end position="183"/>
    </location>
</feature>
<dbReference type="SUPFAM" id="SSF52540">
    <property type="entry name" value="P-loop containing nucleoside triphosphate hydrolases"/>
    <property type="match status" value="1"/>
</dbReference>
<accession>A0A1D8JGD7</accession>
<dbReference type="InterPro" id="IPR027417">
    <property type="entry name" value="P-loop_NTPase"/>
</dbReference>
<organism evidence="5 6">
    <name type="scientific">Sporosarcina ureilytica</name>
    <dbReference type="NCBI Taxonomy" id="298596"/>
    <lineage>
        <taxon>Bacteria</taxon>
        <taxon>Bacillati</taxon>
        <taxon>Bacillota</taxon>
        <taxon>Bacilli</taxon>
        <taxon>Bacillales</taxon>
        <taxon>Caryophanaceae</taxon>
        <taxon>Sporosarcina</taxon>
    </lineage>
</organism>
<keyword evidence="2" id="KW-0378">Hydrolase</keyword>
<dbReference type="InterPro" id="IPR050628">
    <property type="entry name" value="SNF2_RAD54_helicase_TF"/>
</dbReference>
<evidence type="ECO:0000256" key="2">
    <source>
        <dbReference type="ARBA" id="ARBA00022801"/>
    </source>
</evidence>
<dbReference type="PROSITE" id="PS51194">
    <property type="entry name" value="HELICASE_CTER"/>
    <property type="match status" value="1"/>
</dbReference>
<dbReference type="AlphaFoldDB" id="A0A1D8JGD7"/>